<protein>
    <submittedName>
        <fullName evidence="1">Uncharacterized protein</fullName>
    </submittedName>
</protein>
<dbReference type="Proteomes" id="UP000266673">
    <property type="component" value="Unassembled WGS sequence"/>
</dbReference>
<gene>
    <name evidence="1" type="ORF">C2G38_2160853</name>
</gene>
<dbReference type="EMBL" id="QKWP01000102">
    <property type="protein sequence ID" value="RIB27343.1"/>
    <property type="molecule type" value="Genomic_DNA"/>
</dbReference>
<comment type="caution">
    <text evidence="1">The sequence shown here is derived from an EMBL/GenBank/DDBJ whole genome shotgun (WGS) entry which is preliminary data.</text>
</comment>
<accession>A0A397W4Y3</accession>
<keyword evidence="2" id="KW-1185">Reference proteome</keyword>
<dbReference type="AlphaFoldDB" id="A0A397W4Y3"/>
<sequence>MIILNLPAGNRAHEIPDMVLTWIEEFQNYIENISDIFGNELLDVEDILSLDTINSLSESLQVGIEHAFDGFVKWMSVWIHLPLSICRLGGNRGPEYARAFLQVFEFQSESNCPTIYEKIYIEHLQQDLINQNQNTLAYLKHYQIIIFMINLINSQILMQQLEGMFNRYDIKTHPNMDAELQQDRIQISGLNSGIENITQEKLSTYSKRIKKFY</sequence>
<reference evidence="1 2" key="1">
    <citation type="submission" date="2018-06" db="EMBL/GenBank/DDBJ databases">
        <title>Comparative genomics reveals the genomic features of Rhizophagus irregularis, R. cerebriforme, R. diaphanum and Gigaspora rosea, and their symbiotic lifestyle signature.</title>
        <authorList>
            <person name="Morin E."/>
            <person name="San Clemente H."/>
            <person name="Chen E.C.H."/>
            <person name="De La Providencia I."/>
            <person name="Hainaut M."/>
            <person name="Kuo A."/>
            <person name="Kohler A."/>
            <person name="Murat C."/>
            <person name="Tang N."/>
            <person name="Roy S."/>
            <person name="Loubradou J."/>
            <person name="Henrissat B."/>
            <person name="Grigoriev I.V."/>
            <person name="Corradi N."/>
            <person name="Roux C."/>
            <person name="Martin F.M."/>
        </authorList>
    </citation>
    <scope>NUCLEOTIDE SEQUENCE [LARGE SCALE GENOMIC DNA]</scope>
    <source>
        <strain evidence="1 2">DAOM 194757</strain>
    </source>
</reference>
<name>A0A397W4Y3_9GLOM</name>
<proteinExistence type="predicted"/>
<evidence type="ECO:0000313" key="1">
    <source>
        <dbReference type="EMBL" id="RIB27343.1"/>
    </source>
</evidence>
<evidence type="ECO:0000313" key="2">
    <source>
        <dbReference type="Proteomes" id="UP000266673"/>
    </source>
</evidence>
<dbReference type="OrthoDB" id="2438105at2759"/>
<organism evidence="1 2">
    <name type="scientific">Gigaspora rosea</name>
    <dbReference type="NCBI Taxonomy" id="44941"/>
    <lineage>
        <taxon>Eukaryota</taxon>
        <taxon>Fungi</taxon>
        <taxon>Fungi incertae sedis</taxon>
        <taxon>Mucoromycota</taxon>
        <taxon>Glomeromycotina</taxon>
        <taxon>Glomeromycetes</taxon>
        <taxon>Diversisporales</taxon>
        <taxon>Gigasporaceae</taxon>
        <taxon>Gigaspora</taxon>
    </lineage>
</organism>